<reference evidence="1 2" key="1">
    <citation type="submission" date="2018-07" db="EMBL/GenBank/DDBJ databases">
        <title>Dyella monticola sp. nov. and Dyella psychrodurans sp. nov. isolated from monsoon evergreen broad-leaved forest soil of Dinghu Mountain, China.</title>
        <authorList>
            <person name="Gao Z."/>
            <person name="Qiu L."/>
        </authorList>
    </citation>
    <scope>NUCLEOTIDE SEQUENCE [LARGE SCALE GENOMIC DNA]</scope>
    <source>
        <strain evidence="1 2">4MSK11</strain>
    </source>
</reference>
<name>A0A370WV68_9GAMM</name>
<gene>
    <name evidence="1" type="ORF">DWU99_20420</name>
</gene>
<sequence>METGPFAVGEVQSVSLLNSPVGSFYLHDDAVVMKIRLINPFQVDKPVDLIVSTGGASAFQIATISTHPAKQVAIQILKRQLEITLGSMIGNADPITGDLGVGTDGELVVSVWVEHGNYRIVSLGTGMEVREKAVSNYVWFRHWKLEAVASDRSRRFVLVERTEVANQHAAVA</sequence>
<comment type="caution">
    <text evidence="1">The sequence shown here is derived from an EMBL/GenBank/DDBJ whole genome shotgun (WGS) entry which is preliminary data.</text>
</comment>
<evidence type="ECO:0000313" key="1">
    <source>
        <dbReference type="EMBL" id="RDS80022.1"/>
    </source>
</evidence>
<proteinExistence type="predicted"/>
<dbReference type="EMBL" id="QRBF01000012">
    <property type="protein sequence ID" value="RDS80022.1"/>
    <property type="molecule type" value="Genomic_DNA"/>
</dbReference>
<keyword evidence="2" id="KW-1185">Reference proteome</keyword>
<dbReference type="Proteomes" id="UP000255334">
    <property type="component" value="Unassembled WGS sequence"/>
</dbReference>
<organism evidence="1 2">
    <name type="scientific">Dyella psychrodurans</name>
    <dbReference type="NCBI Taxonomy" id="1927960"/>
    <lineage>
        <taxon>Bacteria</taxon>
        <taxon>Pseudomonadati</taxon>
        <taxon>Pseudomonadota</taxon>
        <taxon>Gammaproteobacteria</taxon>
        <taxon>Lysobacterales</taxon>
        <taxon>Rhodanobacteraceae</taxon>
        <taxon>Dyella</taxon>
    </lineage>
</organism>
<dbReference type="RefSeq" id="WP_115479950.1">
    <property type="nucleotide sequence ID" value="NZ_QRBF01000012.1"/>
</dbReference>
<protein>
    <submittedName>
        <fullName evidence="1">Uncharacterized protein</fullName>
    </submittedName>
</protein>
<accession>A0A370WV68</accession>
<dbReference type="AlphaFoldDB" id="A0A370WV68"/>
<evidence type="ECO:0000313" key="2">
    <source>
        <dbReference type="Proteomes" id="UP000255334"/>
    </source>
</evidence>